<feature type="compositionally biased region" description="Basic and acidic residues" evidence="1">
    <location>
        <begin position="1"/>
        <end position="38"/>
    </location>
</feature>
<dbReference type="VEuPathDB" id="TriTrypDB:BSAL_23490"/>
<evidence type="ECO:0000313" key="3">
    <source>
        <dbReference type="Proteomes" id="UP000051952"/>
    </source>
</evidence>
<gene>
    <name evidence="2" type="ORF">BSAL_23490</name>
</gene>
<dbReference type="EMBL" id="CYKH01001771">
    <property type="protein sequence ID" value="CUG89803.1"/>
    <property type="molecule type" value="Genomic_DNA"/>
</dbReference>
<proteinExistence type="predicted"/>
<dbReference type="AlphaFoldDB" id="A0A0S4JE10"/>
<reference evidence="3" key="1">
    <citation type="submission" date="2015-09" db="EMBL/GenBank/DDBJ databases">
        <authorList>
            <consortium name="Pathogen Informatics"/>
        </authorList>
    </citation>
    <scope>NUCLEOTIDE SEQUENCE [LARGE SCALE GENOMIC DNA]</scope>
    <source>
        <strain evidence="3">Lake Konstanz</strain>
    </source>
</reference>
<accession>A0A0S4JE10</accession>
<dbReference type="OMA" id="FNQAMLY"/>
<organism evidence="2 3">
    <name type="scientific">Bodo saltans</name>
    <name type="common">Flagellated protozoan</name>
    <dbReference type="NCBI Taxonomy" id="75058"/>
    <lineage>
        <taxon>Eukaryota</taxon>
        <taxon>Discoba</taxon>
        <taxon>Euglenozoa</taxon>
        <taxon>Kinetoplastea</taxon>
        <taxon>Metakinetoplastina</taxon>
        <taxon>Eubodonida</taxon>
        <taxon>Bodonidae</taxon>
        <taxon>Bodo</taxon>
    </lineage>
</organism>
<keyword evidence="3" id="KW-1185">Reference proteome</keyword>
<feature type="region of interest" description="Disordered" evidence="1">
    <location>
        <begin position="1"/>
        <end position="43"/>
    </location>
</feature>
<protein>
    <recommendedName>
        <fullName evidence="4">NADH-ubiquinone oxidoreductase complex I subunit</fullName>
    </recommendedName>
</protein>
<dbReference type="OrthoDB" id="268776at2759"/>
<dbReference type="Proteomes" id="UP000051952">
    <property type="component" value="Unassembled WGS sequence"/>
</dbReference>
<name>A0A0S4JE10_BODSA</name>
<evidence type="ECO:0000256" key="1">
    <source>
        <dbReference type="SAM" id="MobiDB-lite"/>
    </source>
</evidence>
<sequence>MGGHGHDDKHGGHDDKHGHGGGHDDHHGHGGHGHDDHHHHPAPHVAYAGQRAPYEKIPQPRIGTVEHVENMQAFDGPIPPPRSMFDRFSQVLRLEMFVDREMPSMSASSTSGNGSKTWAEWLFQPLIPLRPRDYVDAYTRPNPCPEEYWHTPWRWPRTKYVNPKIPPPTDGKYNDYYHYLAFKQWLARERDVYVSHANLVHEALSRCCIREGQYNAAKNCKHFANKAFAMSRMEEMNQALLYMAMTGDCAIRETPYPPNFLEEKRKVYDDWLYRTRMRKPGDVA</sequence>
<evidence type="ECO:0008006" key="4">
    <source>
        <dbReference type="Google" id="ProtNLM"/>
    </source>
</evidence>
<evidence type="ECO:0000313" key="2">
    <source>
        <dbReference type="EMBL" id="CUG89803.1"/>
    </source>
</evidence>